<dbReference type="InterPro" id="IPR031037">
    <property type="entry name" value="Preny_LynF_TruF"/>
</dbReference>
<dbReference type="EMBL" id="BIMW01000042">
    <property type="protein sequence ID" value="GCE92838.1"/>
    <property type="molecule type" value="Genomic_DNA"/>
</dbReference>
<proteinExistence type="predicted"/>
<dbReference type="RefSeq" id="WP_014276977.1">
    <property type="nucleotide sequence ID" value="NZ_BIMW01000042.1"/>
</dbReference>
<dbReference type="Proteomes" id="UP000326169">
    <property type="component" value="Unassembled WGS sequence"/>
</dbReference>
<comment type="caution">
    <text evidence="1">The sequence shown here is derived from an EMBL/GenBank/DDBJ whole genome shotgun (WGS) entry which is preliminary data.</text>
</comment>
<evidence type="ECO:0000313" key="2">
    <source>
        <dbReference type="Proteomes" id="UP000326169"/>
    </source>
</evidence>
<keyword evidence="2" id="KW-1185">Reference proteome</keyword>
<reference evidence="1 2" key="1">
    <citation type="journal article" date="2019" name="J Genomics">
        <title>The Draft Genome of a Hydrogen-producing Cyanobacterium, Arthrospira platensis NIES-46.</title>
        <authorList>
            <person name="Suzuki S."/>
            <person name="Yamaguchi H."/>
            <person name="Kawachi M."/>
        </authorList>
    </citation>
    <scope>NUCLEOTIDE SEQUENCE [LARGE SCALE GENOMIC DNA]</scope>
    <source>
        <strain evidence="1 2">NIES-46</strain>
    </source>
</reference>
<organism evidence="1 2">
    <name type="scientific">Limnospira platensis NIES-46</name>
    <dbReference type="NCBI Taxonomy" id="1236695"/>
    <lineage>
        <taxon>Bacteria</taxon>
        <taxon>Bacillati</taxon>
        <taxon>Cyanobacteriota</taxon>
        <taxon>Cyanophyceae</taxon>
        <taxon>Oscillatoriophycideae</taxon>
        <taxon>Oscillatoriales</taxon>
        <taxon>Sirenicapillariaceae</taxon>
        <taxon>Limnospira</taxon>
    </lineage>
</organism>
<protein>
    <submittedName>
        <fullName evidence="1">Uncharacterized protein</fullName>
    </submittedName>
</protein>
<gene>
    <name evidence="1" type="ORF">NIES46_08810</name>
</gene>
<dbReference type="Pfam" id="PF19156">
    <property type="entry name" value="DUF5838"/>
    <property type="match status" value="1"/>
</dbReference>
<accession>A0A5M3T4C7</accession>
<evidence type="ECO:0000313" key="1">
    <source>
        <dbReference type="EMBL" id="GCE92838.1"/>
    </source>
</evidence>
<dbReference type="GeneID" id="301686015"/>
<name>A0A5M3T4C7_LIMPL</name>
<sequence length="51" mass="6078">MIREIGCILYYNQQEILPHAWVGVAEQELQQQGRIENIRLYYYQKFAAGMT</sequence>